<feature type="region of interest" description="Disordered" evidence="1">
    <location>
        <begin position="543"/>
        <end position="704"/>
    </location>
</feature>
<feature type="compositionally biased region" description="Basic residues" evidence="1">
    <location>
        <begin position="827"/>
        <end position="838"/>
    </location>
</feature>
<feature type="compositionally biased region" description="Low complexity" evidence="1">
    <location>
        <begin position="1225"/>
        <end position="1240"/>
    </location>
</feature>
<dbReference type="PANTHER" id="PTHR12873">
    <property type="entry name" value="T7-LIKE MITOCHONDRIAL DNA HELICASE"/>
    <property type="match status" value="1"/>
</dbReference>
<reference evidence="3 4" key="1">
    <citation type="journal article" date="2010" name="Science">
        <title>Genomic analysis of organismal complexity in the multicellular green alga Volvox carteri.</title>
        <authorList>
            <person name="Prochnik S.E."/>
            <person name="Umen J."/>
            <person name="Nedelcu A.M."/>
            <person name="Hallmann A."/>
            <person name="Miller S.M."/>
            <person name="Nishii I."/>
            <person name="Ferris P."/>
            <person name="Kuo A."/>
            <person name="Mitros T."/>
            <person name="Fritz-Laylin L.K."/>
            <person name="Hellsten U."/>
            <person name="Chapman J."/>
            <person name="Simakov O."/>
            <person name="Rensing S.A."/>
            <person name="Terry A."/>
            <person name="Pangilinan J."/>
            <person name="Kapitonov V."/>
            <person name="Jurka J."/>
            <person name="Salamov A."/>
            <person name="Shapiro H."/>
            <person name="Schmutz J."/>
            <person name="Grimwood J."/>
            <person name="Lindquist E."/>
            <person name="Lucas S."/>
            <person name="Grigoriev I.V."/>
            <person name="Schmitt R."/>
            <person name="Kirk D."/>
            <person name="Rokhsar D.S."/>
        </authorList>
    </citation>
    <scope>NUCLEOTIDE SEQUENCE [LARGE SCALE GENOMIC DNA]</scope>
    <source>
        <strain evidence="4">f. Nagariensis / Eve</strain>
    </source>
</reference>
<dbReference type="InterPro" id="IPR027032">
    <property type="entry name" value="Twinkle-like"/>
</dbReference>
<feature type="compositionally biased region" description="Pro residues" evidence="1">
    <location>
        <begin position="259"/>
        <end position="272"/>
    </location>
</feature>
<dbReference type="KEGG" id="vcn:VOLCADRAFT_88130"/>
<feature type="region of interest" description="Disordered" evidence="1">
    <location>
        <begin position="1001"/>
        <end position="1021"/>
    </location>
</feature>
<dbReference type="RefSeq" id="XP_002947980.1">
    <property type="nucleotide sequence ID" value="XM_002947934.1"/>
</dbReference>
<feature type="domain" description="SF4 helicase" evidence="2">
    <location>
        <begin position="1076"/>
        <end position="1356"/>
    </location>
</feature>
<feature type="compositionally biased region" description="Acidic residues" evidence="1">
    <location>
        <begin position="629"/>
        <end position="704"/>
    </location>
</feature>
<dbReference type="GeneID" id="9621092"/>
<evidence type="ECO:0000259" key="2">
    <source>
        <dbReference type="PROSITE" id="PS51199"/>
    </source>
</evidence>
<feature type="compositionally biased region" description="Polar residues" evidence="1">
    <location>
        <begin position="227"/>
        <end position="237"/>
    </location>
</feature>
<evidence type="ECO:0000313" key="4">
    <source>
        <dbReference type="Proteomes" id="UP000001058"/>
    </source>
</evidence>
<dbReference type="EMBL" id="GL378329">
    <property type="protein sequence ID" value="EFJ50968.1"/>
    <property type="molecule type" value="Genomic_DNA"/>
</dbReference>
<feature type="compositionally biased region" description="Low complexity" evidence="1">
    <location>
        <begin position="273"/>
        <end position="293"/>
    </location>
</feature>
<dbReference type="OrthoDB" id="1898560at2759"/>
<dbReference type="Gene3D" id="3.40.50.300">
    <property type="entry name" value="P-loop containing nucleotide triphosphate hydrolases"/>
    <property type="match status" value="1"/>
</dbReference>
<sequence>MFHKKLHRLLATRPNVEAPPPEGPESKRLPLVVQSYTGTSPLAGDRVYLHLLQDGGDATADGKGEGGDELATLLNLCPLTRQMIQALGQVNMQAWSPGQRATFVRNLEAPLISSRAGALLDVTSWLPTHRGVQDPTECIALLLQSTGLGDSSGNTDAITGPSTFPHAAQLLTPQVPTSPMSTDGGAMQTPLVPFHAGMVGTIVSTTGDMTSTEPPAASSPQLPAGNSPFSAMGRTTNHQLGAGSFTAAAAGQPTTNRGWPPPPPPTPTPAAPGNPAGDGHNYQEQQQQRRQTSLLSELRSQLADRGVDLPEDVLPGEWHRGLCPFCGGDEGREPLSFNLIVSEDAHFVYYRCWRSNKCGVEETVWAESVRRGLQRRDVRQAAPKPQDLGVDEGKREELDEDALAYFAARGIRPETLRVAGVFQTRRVPHPLQPGTLLERVVVYPYYKDGVLLPGAERVLWGLDQVAFSRVIREHRERMREARRPPLARGRQRAAAAPAAEVVAAAAGAGSAGGGGNGGIGGGRVVGVGGAAVAWTAASGRQQADLAAAGQPVVTKGAGRGEEEGEEEENAYGVAEGMYNMSGTTYGLREGKGEGEGEDLIGGIGRDEYEEEEEGYEEVDEYEQRGRADEYEEEEEYEEDEYCEYEEEEYEEEEYEEEEYEEEEYEEEEYEEEEYEEEEYEEEEYEEEEYEEEEYEEEEYEEEEYEDVYNDNISCGGEAEDESDVAGTAAAAGAGAAAADGFDDGGSMSRPAAAAAAAAYGAAYTPAAGPADVASPTGPSSTALLDVILVEDEVERLCMMEAGVHNVLSLPPRAVLDYHMHSEELKNRARAKSGTRGRGRGGAGGGSGGDNGGGGAGVSLPAAASSGSGAVTSYMLNSRTVLCPEPGVVGGMVRVTLALRETRESRMLAEELATELSRERCRVLRWPAEEAELPPCSRARQQLEMTWPAYGTDPGEYFDPGPDYLREDFAEEVMSQIPAMQQQTSLSYTYGTAGMPYVQPAQGAQLQQPSQQEQQQQRQLQREGSVSALRSCAGDVLLEDGREALRWLVDAARPYPVRGLVDVTGLWGELLQHWYGKEQTAAGVSTGWPGLDELYKVTPGELTVVTGVPNSGKSHWLDALAVQLASGAGWRIAFASFEKSITRHAQNLIELAAPRCFSPAPPGSLLMSMLAAGPIHHTQKPMFSSQGFPLMSPGEFQEALNWINEHFVLIRHADMADEFTAVAAAGGRSGPAGREGIPAEGDAADEGDADVGVVEEEEEAGGPRQPCTIDWVLARATQAVYRYGIRGLVIDPYNELEQRRGAQTETEYVSALLGKGSGRVKRWAQRHLVHVWLVAHPKSMEEWDGGPPTMYDISGSAHWYNKADMGIVVHSSGLVRRGLFPRAAASICSPCLGPKCAYERASILPSPLSSPLDLSIESEWVLFLLFPALGGPRGNRYTRVAIDAALRKRQMAASGRSGKPLQIPWRENETLIKVLKGSYVVYLSTGAIMQARNKTSGAQGDYTLEYDREQCKFRDPLVEPSRH</sequence>
<feature type="compositionally biased region" description="Polar residues" evidence="1">
    <location>
        <begin position="204"/>
        <end position="221"/>
    </location>
</feature>
<dbReference type="InterPro" id="IPR027417">
    <property type="entry name" value="P-loop_NTPase"/>
</dbReference>
<dbReference type="InterPro" id="IPR007694">
    <property type="entry name" value="DNA_helicase_DnaB-like_C"/>
</dbReference>
<feature type="compositionally biased region" description="Gly residues" evidence="1">
    <location>
        <begin position="839"/>
        <end position="853"/>
    </location>
</feature>
<dbReference type="GO" id="GO:0003697">
    <property type="term" value="F:single-stranded DNA binding"/>
    <property type="evidence" value="ECO:0007669"/>
    <property type="project" value="InterPro"/>
</dbReference>
<feature type="compositionally biased region" description="Acidic residues" evidence="1">
    <location>
        <begin position="607"/>
        <end position="620"/>
    </location>
</feature>
<feature type="region of interest" description="Disordered" evidence="1">
    <location>
        <begin position="249"/>
        <end position="293"/>
    </location>
</feature>
<evidence type="ECO:0000256" key="1">
    <source>
        <dbReference type="SAM" id="MobiDB-lite"/>
    </source>
</evidence>
<name>D8TNC9_VOLCA</name>
<feature type="region of interest" description="Disordered" evidence="1">
    <location>
        <begin position="204"/>
        <end position="237"/>
    </location>
</feature>
<dbReference type="PROSITE" id="PS51199">
    <property type="entry name" value="SF4_HELICASE"/>
    <property type="match status" value="1"/>
</dbReference>
<dbReference type="GO" id="GO:0005524">
    <property type="term" value="F:ATP binding"/>
    <property type="evidence" value="ECO:0007669"/>
    <property type="project" value="InterPro"/>
</dbReference>
<proteinExistence type="predicted"/>
<dbReference type="Proteomes" id="UP000001058">
    <property type="component" value="Unassembled WGS sequence"/>
</dbReference>
<evidence type="ECO:0000313" key="3">
    <source>
        <dbReference type="EMBL" id="EFJ50968.1"/>
    </source>
</evidence>
<feature type="region of interest" description="Disordered" evidence="1">
    <location>
        <begin position="826"/>
        <end position="853"/>
    </location>
</feature>
<feature type="region of interest" description="Disordered" evidence="1">
    <location>
        <begin position="1"/>
        <end position="28"/>
    </location>
</feature>
<feature type="region of interest" description="Disordered" evidence="1">
    <location>
        <begin position="1225"/>
        <end position="1247"/>
    </location>
</feature>
<keyword evidence="4" id="KW-1185">Reference proteome</keyword>
<dbReference type="GO" id="GO:0006260">
    <property type="term" value="P:DNA replication"/>
    <property type="evidence" value="ECO:0007669"/>
    <property type="project" value="InterPro"/>
</dbReference>
<dbReference type="eggNOG" id="ENOG502QPXS">
    <property type="taxonomic scope" value="Eukaryota"/>
</dbReference>
<dbReference type="GO" id="GO:0043139">
    <property type="term" value="F:5'-3' DNA helicase activity"/>
    <property type="evidence" value="ECO:0007669"/>
    <property type="project" value="InterPro"/>
</dbReference>
<protein>
    <recommendedName>
        <fullName evidence="2">SF4 helicase domain-containing protein</fullName>
    </recommendedName>
</protein>
<dbReference type="SUPFAM" id="SSF52540">
    <property type="entry name" value="P-loop containing nucleoside triphosphate hydrolases"/>
    <property type="match status" value="1"/>
</dbReference>
<feature type="compositionally biased region" description="Basic residues" evidence="1">
    <location>
        <begin position="1"/>
        <end position="10"/>
    </location>
</feature>
<dbReference type="InParanoid" id="D8TNC9"/>
<gene>
    <name evidence="3" type="ORF">VOLCADRAFT_88130</name>
</gene>
<organism evidence="4">
    <name type="scientific">Volvox carteri f. nagariensis</name>
    <dbReference type="NCBI Taxonomy" id="3068"/>
    <lineage>
        <taxon>Eukaryota</taxon>
        <taxon>Viridiplantae</taxon>
        <taxon>Chlorophyta</taxon>
        <taxon>core chlorophytes</taxon>
        <taxon>Chlorophyceae</taxon>
        <taxon>CS clade</taxon>
        <taxon>Chlamydomonadales</taxon>
        <taxon>Volvocaceae</taxon>
        <taxon>Volvox</taxon>
    </lineage>
</organism>
<accession>D8TNC9</accession>
<dbReference type="PANTHER" id="PTHR12873:SF0">
    <property type="entry name" value="TWINKLE MTDNA HELICASE"/>
    <property type="match status" value="1"/>
</dbReference>